<dbReference type="RefSeq" id="WP_153371430.1">
    <property type="nucleotide sequence ID" value="NZ_CP045650.1"/>
</dbReference>
<dbReference type="Proteomes" id="UP000327478">
    <property type="component" value="Chromosome"/>
</dbReference>
<sequence length="62" mass="7575">MVDRVEARKNLEKLESDLYHLQQLNHLNSRYAFKRECRDRMSELNEQIKSIEWQLSQPAKTR</sequence>
<evidence type="ECO:0000313" key="2">
    <source>
        <dbReference type="EMBL" id="QGA11036.1"/>
    </source>
</evidence>
<reference evidence="2 3" key="1">
    <citation type="submission" date="2019-10" db="EMBL/GenBank/DDBJ databases">
        <authorList>
            <person name="Dong K."/>
        </authorList>
    </citation>
    <scope>NUCLEOTIDE SEQUENCE [LARGE SCALE GENOMIC DNA]</scope>
    <source>
        <strain evidence="3">dk386</strain>
    </source>
</reference>
<organism evidence="2 3">
    <name type="scientific">Acinetobacter wanghuae</name>
    <dbReference type="NCBI Taxonomy" id="2662362"/>
    <lineage>
        <taxon>Bacteria</taxon>
        <taxon>Pseudomonadati</taxon>
        <taxon>Pseudomonadota</taxon>
        <taxon>Gammaproteobacteria</taxon>
        <taxon>Moraxellales</taxon>
        <taxon>Moraxellaceae</taxon>
        <taxon>Acinetobacter</taxon>
    </lineage>
</organism>
<proteinExistence type="predicted"/>
<name>A0ABX6D5B0_9GAMM</name>
<keyword evidence="3" id="KW-1185">Reference proteome</keyword>
<dbReference type="EMBL" id="CP045650">
    <property type="protein sequence ID" value="QGA11036.1"/>
    <property type="molecule type" value="Genomic_DNA"/>
</dbReference>
<evidence type="ECO:0000256" key="1">
    <source>
        <dbReference type="SAM" id="Coils"/>
    </source>
</evidence>
<gene>
    <name evidence="2" type="ORF">GFH30_06370</name>
</gene>
<protein>
    <submittedName>
        <fullName evidence="2">Uncharacterized protein</fullName>
    </submittedName>
</protein>
<evidence type="ECO:0000313" key="3">
    <source>
        <dbReference type="Proteomes" id="UP000327478"/>
    </source>
</evidence>
<accession>A0ABX6D5B0</accession>
<feature type="coiled-coil region" evidence="1">
    <location>
        <begin position="4"/>
        <end position="54"/>
    </location>
</feature>
<keyword evidence="1" id="KW-0175">Coiled coil</keyword>